<dbReference type="Pfam" id="PF01381">
    <property type="entry name" value="HTH_3"/>
    <property type="match status" value="1"/>
</dbReference>
<evidence type="ECO:0000259" key="1">
    <source>
        <dbReference type="PROSITE" id="PS50943"/>
    </source>
</evidence>
<dbReference type="Gene3D" id="1.10.260.40">
    <property type="entry name" value="lambda repressor-like DNA-binding domains"/>
    <property type="match status" value="1"/>
</dbReference>
<dbReference type="AlphaFoldDB" id="A0A388TG08"/>
<proteinExistence type="predicted"/>
<dbReference type="CDD" id="cd00093">
    <property type="entry name" value="HTH_XRE"/>
    <property type="match status" value="1"/>
</dbReference>
<dbReference type="InterPro" id="IPR010982">
    <property type="entry name" value="Lambda_DNA-bd_dom_sf"/>
</dbReference>
<comment type="caution">
    <text evidence="2">The sequence shown here is derived from an EMBL/GenBank/DDBJ whole genome shotgun (WGS) entry which is preliminary data.</text>
</comment>
<name>A0A388TG08_9BACT</name>
<evidence type="ECO:0000313" key="3">
    <source>
        <dbReference type="Proteomes" id="UP000275925"/>
    </source>
</evidence>
<evidence type="ECO:0000313" key="2">
    <source>
        <dbReference type="EMBL" id="GBR76013.1"/>
    </source>
</evidence>
<reference evidence="2 3" key="1">
    <citation type="journal article" date="2019" name="ISME J.">
        <title>Genome analyses of uncultured TG2/ZB3 bacteria in 'Margulisbacteria' specifically attached to ectosymbiotic spirochetes of protists in the termite gut.</title>
        <authorList>
            <person name="Utami Y.D."/>
            <person name="Kuwahara H."/>
            <person name="Igai K."/>
            <person name="Murakami T."/>
            <person name="Sugaya K."/>
            <person name="Morikawa T."/>
            <person name="Nagura Y."/>
            <person name="Yuki M."/>
            <person name="Deevong P."/>
            <person name="Inoue T."/>
            <person name="Kihara K."/>
            <person name="Lo N."/>
            <person name="Yamada A."/>
            <person name="Ohkuma M."/>
            <person name="Hongoh Y."/>
        </authorList>
    </citation>
    <scope>NUCLEOTIDE SEQUENCE [LARGE SCALE GENOMIC DNA]</scope>
    <source>
        <strain evidence="2">NkOx7-02</strain>
    </source>
</reference>
<accession>A0A388TG08</accession>
<dbReference type="SMART" id="SM00530">
    <property type="entry name" value="HTH_XRE"/>
    <property type="match status" value="1"/>
</dbReference>
<organism evidence="2 3">
    <name type="scientific">Candidatus Termititenax persephonae</name>
    <dbReference type="NCBI Taxonomy" id="2218525"/>
    <lineage>
        <taxon>Bacteria</taxon>
        <taxon>Bacillati</taxon>
        <taxon>Candidatus Margulisiibacteriota</taxon>
        <taxon>Candidatus Termititenacia</taxon>
        <taxon>Candidatus Termititenacales</taxon>
        <taxon>Candidatus Termititenacaceae</taxon>
        <taxon>Candidatus Termititenax</taxon>
    </lineage>
</organism>
<dbReference type="GO" id="GO:0003677">
    <property type="term" value="F:DNA binding"/>
    <property type="evidence" value="ECO:0007669"/>
    <property type="project" value="InterPro"/>
</dbReference>
<feature type="domain" description="HTH cro/C1-type" evidence="1">
    <location>
        <begin position="15"/>
        <end position="75"/>
    </location>
</feature>
<dbReference type="EMBL" id="BGZO01000013">
    <property type="protein sequence ID" value="GBR76013.1"/>
    <property type="molecule type" value="Genomic_DNA"/>
</dbReference>
<dbReference type="InterPro" id="IPR001387">
    <property type="entry name" value="Cro/C1-type_HTH"/>
</dbReference>
<gene>
    <name evidence="2" type="ORF">NO2_0630</name>
</gene>
<dbReference type="SUPFAM" id="SSF47413">
    <property type="entry name" value="lambda repressor-like DNA-binding domains"/>
    <property type="match status" value="1"/>
</dbReference>
<dbReference type="PROSITE" id="PS50943">
    <property type="entry name" value="HTH_CROC1"/>
    <property type="match status" value="1"/>
</dbReference>
<protein>
    <submittedName>
        <fullName evidence="2">Transcriptional regulator XRE family</fullName>
    </submittedName>
</protein>
<dbReference type="Proteomes" id="UP000275925">
    <property type="component" value="Unassembled WGS sequence"/>
</dbReference>
<keyword evidence="3" id="KW-1185">Reference proteome</keyword>
<sequence>MTDNKDIRKVIGDKLRSVRVRLKYSLQHMADKYAIDYAHYYQIEKGNRYVRLDILQKISKHLGVGIDFWFRDDDIQFTRIQTASIMGVINSFDKNKRDFLCDMLTAYSKRRK</sequence>